<dbReference type="EMBL" id="MU393528">
    <property type="protein sequence ID" value="KAI4862314.1"/>
    <property type="molecule type" value="Genomic_DNA"/>
</dbReference>
<sequence>MHIPYLTYYCTYYCRHTDIPHNIQYHMQTRDGRMDDMTRRQLGGGKSAKAQKRKRAKGRFYSLLWMGMGEFVQARRDGIGSSSIQPGKSKVIHRSTIDGVVPRCGPLPPIFPIFFPSFAVLMYISTFVPSYYFLLQAKFVSLSPLSLSSPSLFHPLYFY</sequence>
<gene>
    <name evidence="1" type="ORF">F4820DRAFT_430770</name>
</gene>
<proteinExistence type="predicted"/>
<evidence type="ECO:0000313" key="1">
    <source>
        <dbReference type="EMBL" id="KAI4862314.1"/>
    </source>
</evidence>
<accession>A0ACB9YSD7</accession>
<dbReference type="Proteomes" id="UP001497700">
    <property type="component" value="Unassembled WGS sequence"/>
</dbReference>
<evidence type="ECO:0000313" key="2">
    <source>
        <dbReference type="Proteomes" id="UP001497700"/>
    </source>
</evidence>
<organism evidence="1 2">
    <name type="scientific">Hypoxylon rubiginosum</name>
    <dbReference type="NCBI Taxonomy" id="110542"/>
    <lineage>
        <taxon>Eukaryota</taxon>
        <taxon>Fungi</taxon>
        <taxon>Dikarya</taxon>
        <taxon>Ascomycota</taxon>
        <taxon>Pezizomycotina</taxon>
        <taxon>Sordariomycetes</taxon>
        <taxon>Xylariomycetidae</taxon>
        <taxon>Xylariales</taxon>
        <taxon>Hypoxylaceae</taxon>
        <taxon>Hypoxylon</taxon>
    </lineage>
</organism>
<protein>
    <submittedName>
        <fullName evidence="1">Uncharacterized protein</fullName>
    </submittedName>
</protein>
<name>A0ACB9YSD7_9PEZI</name>
<reference evidence="1 2" key="1">
    <citation type="journal article" date="2022" name="New Phytol.">
        <title>Ecological generalism drives hyperdiversity of secondary metabolite gene clusters in xylarialean endophytes.</title>
        <authorList>
            <person name="Franco M.E.E."/>
            <person name="Wisecaver J.H."/>
            <person name="Arnold A.E."/>
            <person name="Ju Y.M."/>
            <person name="Slot J.C."/>
            <person name="Ahrendt S."/>
            <person name="Moore L.P."/>
            <person name="Eastman K.E."/>
            <person name="Scott K."/>
            <person name="Konkel Z."/>
            <person name="Mondo S.J."/>
            <person name="Kuo A."/>
            <person name="Hayes R.D."/>
            <person name="Haridas S."/>
            <person name="Andreopoulos B."/>
            <person name="Riley R."/>
            <person name="LaButti K."/>
            <person name="Pangilinan J."/>
            <person name="Lipzen A."/>
            <person name="Amirebrahimi M."/>
            <person name="Yan J."/>
            <person name="Adam C."/>
            <person name="Keymanesh K."/>
            <person name="Ng V."/>
            <person name="Louie K."/>
            <person name="Northen T."/>
            <person name="Drula E."/>
            <person name="Henrissat B."/>
            <person name="Hsieh H.M."/>
            <person name="Youens-Clark K."/>
            <person name="Lutzoni F."/>
            <person name="Miadlikowska J."/>
            <person name="Eastwood D.C."/>
            <person name="Hamelin R.C."/>
            <person name="Grigoriev I.V."/>
            <person name="U'Ren J.M."/>
        </authorList>
    </citation>
    <scope>NUCLEOTIDE SEQUENCE [LARGE SCALE GENOMIC DNA]</scope>
    <source>
        <strain evidence="1 2">CBS 119005</strain>
    </source>
</reference>
<comment type="caution">
    <text evidence="1">The sequence shown here is derived from an EMBL/GenBank/DDBJ whole genome shotgun (WGS) entry which is preliminary data.</text>
</comment>
<keyword evidence="2" id="KW-1185">Reference proteome</keyword>